<keyword evidence="2" id="KW-0804">Transcription</keyword>
<dbReference type="GO" id="GO:0030154">
    <property type="term" value="P:cell differentiation"/>
    <property type="evidence" value="ECO:0007669"/>
    <property type="project" value="TreeGrafter"/>
</dbReference>
<proteinExistence type="predicted"/>
<dbReference type="InterPro" id="IPR009071">
    <property type="entry name" value="HMG_box_dom"/>
</dbReference>
<evidence type="ECO:0000259" key="5">
    <source>
        <dbReference type="PROSITE" id="PS50118"/>
    </source>
</evidence>
<name>A0A9P6JK19_9FUNG</name>
<reference evidence="6" key="1">
    <citation type="journal article" date="2020" name="Fungal Divers.">
        <title>Resolving the Mortierellaceae phylogeny through synthesis of multi-gene phylogenetics and phylogenomics.</title>
        <authorList>
            <person name="Vandepol N."/>
            <person name="Liber J."/>
            <person name="Desiro A."/>
            <person name="Na H."/>
            <person name="Kennedy M."/>
            <person name="Barry K."/>
            <person name="Grigoriev I.V."/>
            <person name="Miller A.N."/>
            <person name="O'Donnell K."/>
            <person name="Stajich J.E."/>
            <person name="Bonito G."/>
        </authorList>
    </citation>
    <scope>NUCLEOTIDE SEQUENCE</scope>
    <source>
        <strain evidence="6">MES-2147</strain>
    </source>
</reference>
<keyword evidence="7" id="KW-1185">Reference proteome</keyword>
<dbReference type="PANTHER" id="PTHR10270:SF161">
    <property type="entry name" value="SEX-DETERMINING REGION Y PROTEIN"/>
    <property type="match status" value="1"/>
</dbReference>
<dbReference type="EMBL" id="JAAAHW010005011">
    <property type="protein sequence ID" value="KAF9970306.1"/>
    <property type="molecule type" value="Genomic_DNA"/>
</dbReference>
<dbReference type="Proteomes" id="UP000749646">
    <property type="component" value="Unassembled WGS sequence"/>
</dbReference>
<dbReference type="AlphaFoldDB" id="A0A9P6JK19"/>
<feature type="region of interest" description="Disordered" evidence="4">
    <location>
        <begin position="136"/>
        <end position="168"/>
    </location>
</feature>
<feature type="domain" description="HMG box" evidence="5">
    <location>
        <begin position="27"/>
        <end position="91"/>
    </location>
</feature>
<dbReference type="PROSITE" id="PS50118">
    <property type="entry name" value="HMG_BOX_2"/>
    <property type="match status" value="1"/>
</dbReference>
<evidence type="ECO:0000313" key="7">
    <source>
        <dbReference type="Proteomes" id="UP000749646"/>
    </source>
</evidence>
<evidence type="ECO:0000256" key="2">
    <source>
        <dbReference type="ARBA" id="ARBA00023163"/>
    </source>
</evidence>
<organism evidence="6 7">
    <name type="scientific">Modicella reniformis</name>
    <dbReference type="NCBI Taxonomy" id="1440133"/>
    <lineage>
        <taxon>Eukaryota</taxon>
        <taxon>Fungi</taxon>
        <taxon>Fungi incertae sedis</taxon>
        <taxon>Mucoromycota</taxon>
        <taxon>Mortierellomycotina</taxon>
        <taxon>Mortierellomycetes</taxon>
        <taxon>Mortierellales</taxon>
        <taxon>Mortierellaceae</taxon>
        <taxon>Modicella</taxon>
    </lineage>
</organism>
<dbReference type="GO" id="GO:0000978">
    <property type="term" value="F:RNA polymerase II cis-regulatory region sequence-specific DNA binding"/>
    <property type="evidence" value="ECO:0007669"/>
    <property type="project" value="TreeGrafter"/>
</dbReference>
<accession>A0A9P6JK19</accession>
<protein>
    <recommendedName>
        <fullName evidence="5">HMG box domain-containing protein</fullName>
    </recommendedName>
</protein>
<comment type="caution">
    <text evidence="6">The sequence shown here is derived from an EMBL/GenBank/DDBJ whole genome shotgun (WGS) entry which is preliminary data.</text>
</comment>
<dbReference type="InterPro" id="IPR050140">
    <property type="entry name" value="SRY-related_HMG-box_TF-like"/>
</dbReference>
<dbReference type="SMART" id="SM00398">
    <property type="entry name" value="HMG"/>
    <property type="match status" value="1"/>
</dbReference>
<feature type="non-terminal residue" evidence="6">
    <location>
        <position position="230"/>
    </location>
</feature>
<feature type="compositionally biased region" description="Polar residues" evidence="4">
    <location>
        <begin position="136"/>
        <end position="159"/>
    </location>
</feature>
<gene>
    <name evidence="6" type="ORF">BGZ65_011230</name>
</gene>
<evidence type="ECO:0000256" key="3">
    <source>
        <dbReference type="PROSITE-ProRule" id="PRU00267"/>
    </source>
</evidence>
<evidence type="ECO:0000256" key="1">
    <source>
        <dbReference type="ARBA" id="ARBA00023125"/>
    </source>
</evidence>
<feature type="DNA-binding region" description="HMG box" evidence="3">
    <location>
        <begin position="27"/>
        <end position="91"/>
    </location>
</feature>
<evidence type="ECO:0000313" key="6">
    <source>
        <dbReference type="EMBL" id="KAF9970306.1"/>
    </source>
</evidence>
<dbReference type="Pfam" id="PF00505">
    <property type="entry name" value="HMG_box"/>
    <property type="match status" value="1"/>
</dbReference>
<evidence type="ECO:0000256" key="4">
    <source>
        <dbReference type="SAM" id="MobiDB-lite"/>
    </source>
</evidence>
<dbReference type="Gene3D" id="1.10.30.10">
    <property type="entry name" value="High mobility group box domain"/>
    <property type="match status" value="1"/>
</dbReference>
<dbReference type="CDD" id="cd01389">
    <property type="entry name" value="HMG-box_ROX1-like"/>
    <property type="match status" value="1"/>
</dbReference>
<dbReference type="SUPFAM" id="SSF47095">
    <property type="entry name" value="HMG-box"/>
    <property type="match status" value="1"/>
</dbReference>
<sequence length="230" mass="25373">MSTITMPTVYIKSACKTANPGSSLKKIPRPPNSFLIYRKEHAKAYKGLVATELSTKLAEAWNNETGECRAHYARLAEKAKKEHAIRYPNYKFTPIKRGTGKRALALAAMANTTTKKPVNDTVSTTRSIPINNNTEALSSSRFSSTPYTPSMADSSNETSCRPRRDVQKSHRFATTAPYLYITSDSSSSKHTLPIFSSPEESGAVDTNSPSLFFNPFATAQWNQPQLIATQ</sequence>
<dbReference type="GO" id="GO:0005634">
    <property type="term" value="C:nucleus"/>
    <property type="evidence" value="ECO:0007669"/>
    <property type="project" value="UniProtKB-UniRule"/>
</dbReference>
<dbReference type="GO" id="GO:0001228">
    <property type="term" value="F:DNA-binding transcription activator activity, RNA polymerase II-specific"/>
    <property type="evidence" value="ECO:0007669"/>
    <property type="project" value="TreeGrafter"/>
</dbReference>
<dbReference type="InterPro" id="IPR036910">
    <property type="entry name" value="HMG_box_dom_sf"/>
</dbReference>
<dbReference type="OrthoDB" id="6247875at2759"/>
<dbReference type="PANTHER" id="PTHR10270">
    <property type="entry name" value="SOX TRANSCRIPTION FACTOR"/>
    <property type="match status" value="1"/>
</dbReference>
<keyword evidence="1 3" id="KW-0238">DNA-binding</keyword>
<keyword evidence="3" id="KW-0539">Nucleus</keyword>